<keyword evidence="6" id="KW-0547">Nucleotide-binding</keyword>
<dbReference type="Proteomes" id="UP000763557">
    <property type="component" value="Unassembled WGS sequence"/>
</dbReference>
<gene>
    <name evidence="13" type="ORF">GC106_7020</name>
</gene>
<evidence type="ECO:0000256" key="10">
    <source>
        <dbReference type="ARBA" id="ARBA00047899"/>
    </source>
</evidence>
<keyword evidence="2" id="KW-0723">Serine/threonine-protein kinase</keyword>
<dbReference type="InterPro" id="IPR050715">
    <property type="entry name" value="LRR-SigEffector_domain"/>
</dbReference>
<evidence type="ECO:0000256" key="2">
    <source>
        <dbReference type="ARBA" id="ARBA00022527"/>
    </source>
</evidence>
<dbReference type="PRINTS" id="PR00449">
    <property type="entry name" value="RASTRNSFRMNG"/>
</dbReference>
<comment type="catalytic activity">
    <reaction evidence="11">
        <text>L-seryl-[protein] + ATP = O-phospho-L-seryl-[protein] + ADP + H(+)</text>
        <dbReference type="Rhea" id="RHEA:17989"/>
        <dbReference type="Rhea" id="RHEA-COMP:9863"/>
        <dbReference type="Rhea" id="RHEA-COMP:11604"/>
        <dbReference type="ChEBI" id="CHEBI:15378"/>
        <dbReference type="ChEBI" id="CHEBI:29999"/>
        <dbReference type="ChEBI" id="CHEBI:30616"/>
        <dbReference type="ChEBI" id="CHEBI:83421"/>
        <dbReference type="ChEBI" id="CHEBI:456216"/>
        <dbReference type="EC" id="2.7.11.1"/>
    </reaction>
</comment>
<dbReference type="SMART" id="SM00369">
    <property type="entry name" value="LRR_TYP"/>
    <property type="match status" value="17"/>
</dbReference>
<evidence type="ECO:0000256" key="5">
    <source>
        <dbReference type="ARBA" id="ARBA00022737"/>
    </source>
</evidence>
<protein>
    <recommendedName>
        <fullName evidence="1">non-specific serine/threonine protein kinase</fullName>
        <ecNumber evidence="1">2.7.11.1</ecNumber>
    </recommendedName>
</protein>
<evidence type="ECO:0000256" key="8">
    <source>
        <dbReference type="ARBA" id="ARBA00022840"/>
    </source>
</evidence>
<keyword evidence="14" id="KW-1185">Reference proteome</keyword>
<evidence type="ECO:0000256" key="7">
    <source>
        <dbReference type="ARBA" id="ARBA00022777"/>
    </source>
</evidence>
<dbReference type="EC" id="2.7.11.1" evidence="1"/>
<dbReference type="SMART" id="SM00364">
    <property type="entry name" value="LRR_BAC"/>
    <property type="match status" value="16"/>
</dbReference>
<keyword evidence="8" id="KW-0067">ATP-binding</keyword>
<dbReference type="Gene3D" id="3.40.50.300">
    <property type="entry name" value="P-loop containing nucleotide triphosphate hydrolases"/>
    <property type="match status" value="1"/>
</dbReference>
<dbReference type="Gene3D" id="3.80.10.10">
    <property type="entry name" value="Ribonuclease Inhibitor"/>
    <property type="match status" value="3"/>
</dbReference>
<dbReference type="Pfam" id="PF23598">
    <property type="entry name" value="LRR_14"/>
    <property type="match status" value="2"/>
</dbReference>
<dbReference type="Gene3D" id="3.30.310.200">
    <property type="match status" value="1"/>
</dbReference>
<dbReference type="RefSeq" id="WP_173124261.1">
    <property type="nucleotide sequence ID" value="NZ_CBCSGW010000008.1"/>
</dbReference>
<dbReference type="Gene3D" id="3.30.70.1390">
    <property type="entry name" value="ROC domain from the Parkinson's disease-associated leucine-rich repeat kinase 2"/>
    <property type="match status" value="1"/>
</dbReference>
<dbReference type="InterPro" id="IPR020859">
    <property type="entry name" value="ROC"/>
</dbReference>
<name>A0ABX2EWT0_9PSEU</name>
<evidence type="ECO:0000259" key="12">
    <source>
        <dbReference type="PROSITE" id="PS51424"/>
    </source>
</evidence>
<evidence type="ECO:0000256" key="1">
    <source>
        <dbReference type="ARBA" id="ARBA00012513"/>
    </source>
</evidence>
<dbReference type="PROSITE" id="PS51424">
    <property type="entry name" value="ROC"/>
    <property type="match status" value="1"/>
</dbReference>
<keyword evidence="5" id="KW-0677">Repeat</keyword>
<evidence type="ECO:0000313" key="14">
    <source>
        <dbReference type="Proteomes" id="UP000763557"/>
    </source>
</evidence>
<feature type="domain" description="Roc" evidence="12">
    <location>
        <begin position="553"/>
        <end position="723"/>
    </location>
</feature>
<evidence type="ECO:0000256" key="6">
    <source>
        <dbReference type="ARBA" id="ARBA00022741"/>
    </source>
</evidence>
<comment type="catalytic activity">
    <reaction evidence="10">
        <text>L-threonyl-[protein] + ATP = O-phospho-L-threonyl-[protein] + ADP + H(+)</text>
        <dbReference type="Rhea" id="RHEA:46608"/>
        <dbReference type="Rhea" id="RHEA-COMP:11060"/>
        <dbReference type="Rhea" id="RHEA-COMP:11605"/>
        <dbReference type="ChEBI" id="CHEBI:15378"/>
        <dbReference type="ChEBI" id="CHEBI:30013"/>
        <dbReference type="ChEBI" id="CHEBI:30616"/>
        <dbReference type="ChEBI" id="CHEBI:61977"/>
        <dbReference type="ChEBI" id="CHEBI:456216"/>
        <dbReference type="EC" id="2.7.11.1"/>
    </reaction>
</comment>
<dbReference type="SMART" id="SM00175">
    <property type="entry name" value="RAB"/>
    <property type="match status" value="1"/>
</dbReference>
<evidence type="ECO:0000256" key="9">
    <source>
        <dbReference type="ARBA" id="ARBA00023134"/>
    </source>
</evidence>
<dbReference type="SUPFAM" id="SSF52540">
    <property type="entry name" value="P-loop containing nucleoside triphosphate hydrolases"/>
    <property type="match status" value="1"/>
</dbReference>
<dbReference type="Pfam" id="PF08477">
    <property type="entry name" value="Roc"/>
    <property type="match status" value="1"/>
</dbReference>
<dbReference type="PANTHER" id="PTHR45752">
    <property type="entry name" value="LEUCINE-RICH REPEAT-CONTAINING"/>
    <property type="match status" value="1"/>
</dbReference>
<organism evidence="13 14">
    <name type="scientific">Kibdelosporangium persicum</name>
    <dbReference type="NCBI Taxonomy" id="2698649"/>
    <lineage>
        <taxon>Bacteria</taxon>
        <taxon>Bacillati</taxon>
        <taxon>Actinomycetota</taxon>
        <taxon>Actinomycetes</taxon>
        <taxon>Pseudonocardiales</taxon>
        <taxon>Pseudonocardiaceae</taxon>
        <taxon>Kibdelosporangium</taxon>
    </lineage>
</organism>
<dbReference type="Pfam" id="PF25497">
    <property type="entry name" value="COR-B"/>
    <property type="match status" value="1"/>
</dbReference>
<dbReference type="Pfam" id="PF16095">
    <property type="entry name" value="COR-A"/>
    <property type="match status" value="1"/>
</dbReference>
<dbReference type="InterPro" id="IPR032171">
    <property type="entry name" value="COR-A"/>
</dbReference>
<dbReference type="PROSITE" id="PS51450">
    <property type="entry name" value="LRR"/>
    <property type="match status" value="3"/>
</dbReference>
<dbReference type="InterPro" id="IPR057263">
    <property type="entry name" value="COR-B"/>
</dbReference>
<dbReference type="InterPro" id="IPR055414">
    <property type="entry name" value="LRR_R13L4/SHOC2-like"/>
</dbReference>
<dbReference type="InterPro" id="IPR001611">
    <property type="entry name" value="Leu-rich_rpt"/>
</dbReference>
<proteinExistence type="predicted"/>
<accession>A0ABX2EWT0</accession>
<dbReference type="Pfam" id="PF13855">
    <property type="entry name" value="LRR_8"/>
    <property type="match status" value="3"/>
</dbReference>
<dbReference type="InterPro" id="IPR032675">
    <property type="entry name" value="LRR_dom_sf"/>
</dbReference>
<evidence type="ECO:0000256" key="4">
    <source>
        <dbReference type="ARBA" id="ARBA00022679"/>
    </source>
</evidence>
<keyword evidence="7" id="KW-0418">Kinase</keyword>
<dbReference type="InterPro" id="IPR036388">
    <property type="entry name" value="WH-like_DNA-bd_sf"/>
</dbReference>
<dbReference type="SUPFAM" id="SSF52058">
    <property type="entry name" value="L domain-like"/>
    <property type="match status" value="2"/>
</dbReference>
<keyword evidence="4" id="KW-0808">Transferase</keyword>
<dbReference type="EMBL" id="JAAATY010000001">
    <property type="protein sequence ID" value="NRN63501.1"/>
    <property type="molecule type" value="Genomic_DNA"/>
</dbReference>
<dbReference type="Gene3D" id="1.10.10.10">
    <property type="entry name" value="Winged helix-like DNA-binding domain superfamily/Winged helix DNA-binding domain"/>
    <property type="match status" value="1"/>
</dbReference>
<keyword evidence="3" id="KW-0433">Leucine-rich repeat</keyword>
<dbReference type="InterPro" id="IPR003591">
    <property type="entry name" value="Leu-rich_rpt_typical-subtyp"/>
</dbReference>
<reference evidence="13 14" key="1">
    <citation type="submission" date="2020-01" db="EMBL/GenBank/DDBJ databases">
        <title>Kibdelosporangium persica a novel Actinomycetes from a hot desert in Iran.</title>
        <authorList>
            <person name="Safaei N."/>
            <person name="Zaburannyi N."/>
            <person name="Mueller R."/>
            <person name="Wink J."/>
        </authorList>
    </citation>
    <scope>NUCLEOTIDE SEQUENCE [LARGE SCALE GENOMIC DNA]</scope>
    <source>
        <strain evidence="13 14">4NS15</strain>
    </source>
</reference>
<sequence>MVHEALRRIDEARQTHARTLDLSHLRLRELPPELAKLTHLTELRLNDNRLTELPDWFADLGGLEALDLGVNHFATVPEPIAALTGLTALDIGYNTYSAIPAWLGDLKNLEKLYLGNANATEVPAWLAEMPHLSRLSLGGGRVATLPTWMKDMPELRMLNVSNNPLGQLPDWLGELTGLDGLYAENVQLTSVPEALAGLRGLTRLMLGYNNLTRLPDWLPGLPLRKLGVHANRLTDLPAFPRLTKLLVDGNKLTRVPEWLSGLTEMTNLWLGRNEITELPGWLAGLSALELLDIGDFRLIALPDWLRTLTRLTYLNVSGNGLVEIPDWIGELRALGNLTLSENRLQTLPDSFSQLTNLTRLNIRTNRFATLPDCLASLRNLEALYASDNYLTSLPPWLTELPALKHLRLSENQLTDLPAGIGRLTELEYLALNRNTLRTLPSTIGELSNLDELHLAGNELRGLPESIVGLSGLRLLDVSGNRLAAVPDALTRLSQLQTLDLHNNRLTTLPAGLTNLKRLTGLTLSGNRFISPPPEIVAGGTASVMAFLRARRQGVLAQWVSKLLVVGEGGVGKTSLVKALTGHEYDIDEPSTHGIRIEHLDLPHPDQHDVRMRLKTWDFGGQEIYHATHQFFLTNRSLFLLVWNARHGWEQGRLRYWLDIISARAPESPIVLVVTHVADRPVDFPLDELRHEYPRIVASKAVDNRTRQGIDELHDLIAAESAKLPLMGSEWPRKWVSAAQALWDSSANRVTPEEMWQMMAAAGVEDATQQRYLAVALHELGDILYYSDDPELCDTVVLQPEWVNEYISKVLDSREVEAAHGLLTRQHLRELWRGLDRGTSDHFLGMMDKYDLSYRVDGRPDDVSLVVERLSWNPPPYQDRWDGMAGAQEIKVLYRLNTMPPGIPTWFIARSHRFSTNTHWRTGAVLKHGEQLALVRADAHRKTVELTVRGPSPAAFFSILDDGLNRTLERFPGLEIRREVPCRCQEGCTQLFDYDDLGKRLTKVPPKYTIECHRSGEDVDIRGLLLGLAPSNRDVTAMSIDQIDQRLIRIEDKVTENTEYNQRMFMRLQHIAQTQQETRCPSVFALVPVKGKRRYELRLYCEEPGAWHRLPEPHGCYPISQPSEWFRKLGPYLQGMLKVLKHAAPLAGPILGITVDQLSQQLKADCDLMKELLNQAPAKLRTDDEVRGLTDVPAVRAENDADFRVLEAMLLELDPDRIWGGLSRTTTPEGLTLYLCGEHRKAYLP</sequence>
<evidence type="ECO:0000256" key="3">
    <source>
        <dbReference type="ARBA" id="ARBA00022614"/>
    </source>
</evidence>
<evidence type="ECO:0000256" key="11">
    <source>
        <dbReference type="ARBA" id="ARBA00048679"/>
    </source>
</evidence>
<comment type="caution">
    <text evidence="13">The sequence shown here is derived from an EMBL/GenBank/DDBJ whole genome shotgun (WGS) entry which is preliminary data.</text>
</comment>
<evidence type="ECO:0000313" key="13">
    <source>
        <dbReference type="EMBL" id="NRN63501.1"/>
    </source>
</evidence>
<dbReference type="InterPro" id="IPR027417">
    <property type="entry name" value="P-loop_NTPase"/>
</dbReference>
<dbReference type="PANTHER" id="PTHR45752:SF187">
    <property type="entry name" value="LEUCINE-RICH REPEAT AND IQ DOMAIN-CONTAINING PROTEIN 4"/>
    <property type="match status" value="1"/>
</dbReference>
<keyword evidence="9" id="KW-0342">GTP-binding</keyword>